<dbReference type="OrthoDB" id="332745at2759"/>
<organism evidence="2 3">
    <name type="scientific">Eimeria mitis</name>
    <dbReference type="NCBI Taxonomy" id="44415"/>
    <lineage>
        <taxon>Eukaryota</taxon>
        <taxon>Sar</taxon>
        <taxon>Alveolata</taxon>
        <taxon>Apicomplexa</taxon>
        <taxon>Conoidasida</taxon>
        <taxon>Coccidia</taxon>
        <taxon>Eucoccidiorida</taxon>
        <taxon>Eimeriorina</taxon>
        <taxon>Eimeriidae</taxon>
        <taxon>Eimeria</taxon>
    </lineage>
</organism>
<feature type="compositionally biased region" description="Low complexity" evidence="1">
    <location>
        <begin position="186"/>
        <end position="201"/>
    </location>
</feature>
<accession>U6K3P2</accession>
<feature type="compositionally biased region" description="Gly residues" evidence="1">
    <location>
        <begin position="38"/>
        <end position="47"/>
    </location>
</feature>
<dbReference type="AlphaFoldDB" id="U6K3P2"/>
<feature type="region of interest" description="Disordered" evidence="1">
    <location>
        <begin position="171"/>
        <end position="270"/>
    </location>
</feature>
<dbReference type="Proteomes" id="UP000030744">
    <property type="component" value="Unassembled WGS sequence"/>
</dbReference>
<feature type="region of interest" description="Disordered" evidence="1">
    <location>
        <begin position="1"/>
        <end position="141"/>
    </location>
</feature>
<sequence>MELQSAEQSREEEERRREEEAALRARKDSNGQSVAGWGTPGSLGGPGAPSVGSSEDFPDLLEGATNPYSSGAATPSIMTPAGGAAGAPVAAAATPAAGGATGAAPAAAVRAASLAGGSDATTPAATRKGGGGSKGKLKGNTQSLQDFIASAAPKKDNTALPLGATAWSQGAPKGLAASVPPPTPMQQQQLQQQQLQQQQLQRTAPTSPVKKSVAASRSSGPSSSGRPADAEFPSIPAGPSAAATEKDAPKRAPAQLQAAATEKDAPKRAPAQLQEWNSLLAECELPLDVPILEYLATMDLQRQRQLVLTEWNSLLAECELPLDVPILEYLATMDNPLEVEEFLLESFPSHKNLRLFAENFVMTNDKYNKRPQDEKGGPQGVLVCLFPL</sequence>
<dbReference type="EMBL" id="HG682911">
    <property type="protein sequence ID" value="CDJ30942.1"/>
    <property type="molecule type" value="Genomic_DNA"/>
</dbReference>
<protein>
    <submittedName>
        <fullName evidence="2">Grb10 interacting GYF protein, putative</fullName>
    </submittedName>
</protein>
<dbReference type="VEuPathDB" id="ToxoDB:EMH_0062600"/>
<dbReference type="RefSeq" id="XP_013353507.1">
    <property type="nucleotide sequence ID" value="XM_013498053.1"/>
</dbReference>
<feature type="compositionally biased region" description="Polar residues" evidence="1">
    <location>
        <begin position="66"/>
        <end position="77"/>
    </location>
</feature>
<dbReference type="GeneID" id="25380857"/>
<evidence type="ECO:0000256" key="1">
    <source>
        <dbReference type="SAM" id="MobiDB-lite"/>
    </source>
</evidence>
<evidence type="ECO:0000313" key="2">
    <source>
        <dbReference type="EMBL" id="CDJ30942.1"/>
    </source>
</evidence>
<feature type="compositionally biased region" description="Basic and acidic residues" evidence="1">
    <location>
        <begin position="8"/>
        <end position="29"/>
    </location>
</feature>
<feature type="compositionally biased region" description="Low complexity" evidence="1">
    <location>
        <begin position="214"/>
        <end position="227"/>
    </location>
</feature>
<evidence type="ECO:0000313" key="3">
    <source>
        <dbReference type="Proteomes" id="UP000030744"/>
    </source>
</evidence>
<feature type="compositionally biased region" description="Low complexity" evidence="1">
    <location>
        <begin position="80"/>
        <end position="118"/>
    </location>
</feature>
<reference evidence="2" key="1">
    <citation type="submission" date="2013-10" db="EMBL/GenBank/DDBJ databases">
        <title>Genomic analysis of the causative agents of coccidiosis in chickens.</title>
        <authorList>
            <person name="Reid A.J."/>
            <person name="Blake D."/>
            <person name="Billington K."/>
            <person name="Browne H."/>
            <person name="Dunn M."/>
            <person name="Hung S."/>
            <person name="Kawahara F."/>
            <person name="Miranda-Saavedra D."/>
            <person name="Mourier T."/>
            <person name="Nagra H."/>
            <person name="Otto T.D."/>
            <person name="Rawlings N."/>
            <person name="Sanchez A."/>
            <person name="Sanders M."/>
            <person name="Subramaniam C."/>
            <person name="Tay Y."/>
            <person name="Dear P."/>
            <person name="Doerig C."/>
            <person name="Gruber A."/>
            <person name="Parkinson J."/>
            <person name="Shirley M."/>
            <person name="Wan K.L."/>
            <person name="Berriman M."/>
            <person name="Tomley F."/>
            <person name="Pain A."/>
        </authorList>
    </citation>
    <scope>NUCLEOTIDE SEQUENCE [LARGE SCALE GENOMIC DNA]</scope>
    <source>
        <strain evidence="2">Houghton</strain>
    </source>
</reference>
<reference evidence="2" key="2">
    <citation type="submission" date="2013-10" db="EMBL/GenBank/DDBJ databases">
        <authorList>
            <person name="Aslett M."/>
        </authorList>
    </citation>
    <scope>NUCLEOTIDE SEQUENCE [LARGE SCALE GENOMIC DNA]</scope>
    <source>
        <strain evidence="2">Houghton</strain>
    </source>
</reference>
<proteinExistence type="predicted"/>
<keyword evidence="3" id="KW-1185">Reference proteome</keyword>
<gene>
    <name evidence="2" type="ORF">EMH_0062600</name>
</gene>
<name>U6K3P2_9EIME</name>